<sequence>MRTVSVNWYCIEARALTVSAAVRVPTAALRFAHLCLEPNFRPKACCDIAADALVEYQIDTSLLKWLVPVSPFWHEPFIVTLNRAGVACPDRLRRPCSWHG</sequence>
<proteinExistence type="predicted"/>
<comment type="caution">
    <text evidence="1">The sequence shown here is derived from an EMBL/GenBank/DDBJ whole genome shotgun (WGS) entry which is preliminary data.</text>
</comment>
<protein>
    <submittedName>
        <fullName evidence="1">Uncharacterized protein</fullName>
    </submittedName>
</protein>
<dbReference type="Proteomes" id="UP000257016">
    <property type="component" value="Unassembled WGS sequence"/>
</dbReference>
<name>A0A375BAD5_9BURK</name>
<reference evidence="1" key="1">
    <citation type="submission" date="2018-01" db="EMBL/GenBank/DDBJ databases">
        <authorList>
            <person name="Clerissi C."/>
        </authorList>
    </citation>
    <scope>NUCLEOTIDE SEQUENCE</scope>
    <source>
        <strain evidence="1">Cupriavidus taiwanensis LMG 19430</strain>
    </source>
</reference>
<accession>A0A375BAD5</accession>
<dbReference type="AlphaFoldDB" id="A0A375BAD5"/>
<organism evidence="1">
    <name type="scientific">Cupriavidus taiwanensis</name>
    <dbReference type="NCBI Taxonomy" id="164546"/>
    <lineage>
        <taxon>Bacteria</taxon>
        <taxon>Pseudomonadati</taxon>
        <taxon>Pseudomonadota</taxon>
        <taxon>Betaproteobacteria</taxon>
        <taxon>Burkholderiales</taxon>
        <taxon>Burkholderiaceae</taxon>
        <taxon>Cupriavidus</taxon>
    </lineage>
</organism>
<evidence type="ECO:0000313" key="1">
    <source>
        <dbReference type="EMBL" id="SOY40606.1"/>
    </source>
</evidence>
<gene>
    <name evidence="1" type="ORF">CBM2586_A10571</name>
</gene>
<dbReference type="EMBL" id="OFSN01000001">
    <property type="protein sequence ID" value="SOY40606.1"/>
    <property type="molecule type" value="Genomic_DNA"/>
</dbReference>